<evidence type="ECO:0000256" key="10">
    <source>
        <dbReference type="ARBA" id="ARBA00023004"/>
    </source>
</evidence>
<name>A0A6G1IFD3_9PLEO</name>
<evidence type="ECO:0000256" key="8">
    <source>
        <dbReference type="ARBA" id="ARBA00022723"/>
    </source>
</evidence>
<dbReference type="Proteomes" id="UP000799291">
    <property type="component" value="Unassembled WGS sequence"/>
</dbReference>
<evidence type="ECO:0000259" key="19">
    <source>
        <dbReference type="PROSITE" id="PS52012"/>
    </source>
</evidence>
<feature type="disulfide bond" evidence="15">
    <location>
        <begin position="51"/>
        <end position="84"/>
    </location>
</feature>
<dbReference type="EMBL" id="MU005628">
    <property type="protein sequence ID" value="KAF2676922.1"/>
    <property type="molecule type" value="Genomic_DNA"/>
</dbReference>
<keyword evidence="6 15" id="KW-0349">Heme</keyword>
<comment type="subcellular location">
    <subcellularLocation>
        <location evidence="1">Cell membrane</location>
        <topology evidence="1">Lipid-anchor</topology>
        <topology evidence="1">GPI-anchor</topology>
    </subcellularLocation>
    <subcellularLocation>
        <location evidence="2">Secreted</location>
    </subcellularLocation>
</comment>
<comment type="similarity">
    <text evidence="3">Belongs to the RBT5 family.</text>
</comment>
<dbReference type="SMART" id="SM00747">
    <property type="entry name" value="CFEM"/>
    <property type="match status" value="1"/>
</dbReference>
<evidence type="ECO:0000313" key="20">
    <source>
        <dbReference type="EMBL" id="KAF2676922.1"/>
    </source>
</evidence>
<dbReference type="PANTHER" id="PTHR37928">
    <property type="entry name" value="CFEM DOMAIN PROTEIN (AFU_ORTHOLOGUE AFUA_6G14090)"/>
    <property type="match status" value="1"/>
</dbReference>
<evidence type="ECO:0000256" key="4">
    <source>
        <dbReference type="ARBA" id="ARBA00022475"/>
    </source>
</evidence>
<dbReference type="GO" id="GO:0005576">
    <property type="term" value="C:extracellular region"/>
    <property type="evidence" value="ECO:0007669"/>
    <property type="project" value="UniProtKB-SubCell"/>
</dbReference>
<evidence type="ECO:0000256" key="7">
    <source>
        <dbReference type="ARBA" id="ARBA00022622"/>
    </source>
</evidence>
<feature type="binding site" description="axial binding residue" evidence="15">
    <location>
        <position position="46"/>
    </location>
    <ligand>
        <name>heme</name>
        <dbReference type="ChEBI" id="CHEBI:30413"/>
    </ligand>
    <ligandPart>
        <name>Fe</name>
        <dbReference type="ChEBI" id="CHEBI:18248"/>
    </ligandPart>
</feature>
<evidence type="ECO:0000256" key="1">
    <source>
        <dbReference type="ARBA" id="ARBA00004609"/>
    </source>
</evidence>
<dbReference type="Pfam" id="PF05730">
    <property type="entry name" value="CFEM"/>
    <property type="match status" value="1"/>
</dbReference>
<organism evidence="20 21">
    <name type="scientific">Lentithecium fluviatile CBS 122367</name>
    <dbReference type="NCBI Taxonomy" id="1168545"/>
    <lineage>
        <taxon>Eukaryota</taxon>
        <taxon>Fungi</taxon>
        <taxon>Dikarya</taxon>
        <taxon>Ascomycota</taxon>
        <taxon>Pezizomycotina</taxon>
        <taxon>Dothideomycetes</taxon>
        <taxon>Pleosporomycetidae</taxon>
        <taxon>Pleosporales</taxon>
        <taxon>Massarineae</taxon>
        <taxon>Lentitheciaceae</taxon>
        <taxon>Lentithecium</taxon>
    </lineage>
</organism>
<evidence type="ECO:0000256" key="2">
    <source>
        <dbReference type="ARBA" id="ARBA00004613"/>
    </source>
</evidence>
<keyword evidence="11 17" id="KW-0472">Membrane</keyword>
<feature type="region of interest" description="Disordered" evidence="16">
    <location>
        <begin position="95"/>
        <end position="190"/>
    </location>
</feature>
<feature type="compositionally biased region" description="Polar residues" evidence="16">
    <location>
        <begin position="149"/>
        <end position="158"/>
    </location>
</feature>
<dbReference type="OrthoDB" id="3944352at2759"/>
<dbReference type="InterPro" id="IPR051735">
    <property type="entry name" value="CFEM_domain"/>
</dbReference>
<evidence type="ECO:0000256" key="18">
    <source>
        <dbReference type="SAM" id="SignalP"/>
    </source>
</evidence>
<keyword evidence="13" id="KW-0325">Glycoprotein</keyword>
<keyword evidence="17" id="KW-1133">Transmembrane helix</keyword>
<keyword evidence="4" id="KW-1003">Cell membrane</keyword>
<dbReference type="PROSITE" id="PS52012">
    <property type="entry name" value="CFEM"/>
    <property type="match status" value="1"/>
</dbReference>
<evidence type="ECO:0000256" key="13">
    <source>
        <dbReference type="ARBA" id="ARBA00023180"/>
    </source>
</evidence>
<feature type="compositionally biased region" description="Low complexity" evidence="16">
    <location>
        <begin position="96"/>
        <end position="148"/>
    </location>
</feature>
<evidence type="ECO:0000256" key="3">
    <source>
        <dbReference type="ARBA" id="ARBA00010031"/>
    </source>
</evidence>
<feature type="disulfide bond" evidence="15">
    <location>
        <begin position="42"/>
        <end position="49"/>
    </location>
</feature>
<dbReference type="GO" id="GO:0005886">
    <property type="term" value="C:plasma membrane"/>
    <property type="evidence" value="ECO:0007669"/>
    <property type="project" value="UniProtKB-SubCell"/>
</dbReference>
<evidence type="ECO:0000256" key="5">
    <source>
        <dbReference type="ARBA" id="ARBA00022525"/>
    </source>
</evidence>
<feature type="disulfide bond" evidence="15">
    <location>
        <begin position="28"/>
        <end position="68"/>
    </location>
</feature>
<evidence type="ECO:0000256" key="15">
    <source>
        <dbReference type="PROSITE-ProRule" id="PRU01356"/>
    </source>
</evidence>
<sequence>MARTAVLTIYILALGLSATAQLANLPTCSQTCINEQSSSSSCSAVDTACLCSDQAFVSALASCLQATCSADDYTASVDYLTSLCASSGVTISLPGSASSSVSSSETSTSTSATSTSTSTTSTSTTPTSTSASTSATSTSTETPTSVSAKESTTLTGLQSTTASAPSSDLSSGSTSSAAAPNSSGSSPGLSPGAAAGIGVGATLAIIGLAVGGFVFYRRRRRSKADTPIANTDTGMAGGTDKEATVVSANEPWKEIGVYYEADGVIRGELEDRHGVGVAQQRLGMAEMRG</sequence>
<keyword evidence="7" id="KW-0336">GPI-anchor</keyword>
<keyword evidence="17" id="KW-0812">Transmembrane</keyword>
<feature type="domain" description="CFEM" evidence="19">
    <location>
        <begin position="1"/>
        <end position="108"/>
    </location>
</feature>
<keyword evidence="12 15" id="KW-1015">Disulfide bond</keyword>
<evidence type="ECO:0000256" key="17">
    <source>
        <dbReference type="SAM" id="Phobius"/>
    </source>
</evidence>
<evidence type="ECO:0000256" key="9">
    <source>
        <dbReference type="ARBA" id="ARBA00022729"/>
    </source>
</evidence>
<keyword evidence="10 15" id="KW-0408">Iron</keyword>
<keyword evidence="5" id="KW-0964">Secreted</keyword>
<feature type="compositionally biased region" description="Low complexity" evidence="16">
    <location>
        <begin position="159"/>
        <end position="190"/>
    </location>
</feature>
<reference evidence="20" key="1">
    <citation type="journal article" date="2020" name="Stud. Mycol.">
        <title>101 Dothideomycetes genomes: a test case for predicting lifestyles and emergence of pathogens.</title>
        <authorList>
            <person name="Haridas S."/>
            <person name="Albert R."/>
            <person name="Binder M."/>
            <person name="Bloem J."/>
            <person name="Labutti K."/>
            <person name="Salamov A."/>
            <person name="Andreopoulos B."/>
            <person name="Baker S."/>
            <person name="Barry K."/>
            <person name="Bills G."/>
            <person name="Bluhm B."/>
            <person name="Cannon C."/>
            <person name="Castanera R."/>
            <person name="Culley D."/>
            <person name="Daum C."/>
            <person name="Ezra D."/>
            <person name="Gonzalez J."/>
            <person name="Henrissat B."/>
            <person name="Kuo A."/>
            <person name="Liang C."/>
            <person name="Lipzen A."/>
            <person name="Lutzoni F."/>
            <person name="Magnuson J."/>
            <person name="Mondo S."/>
            <person name="Nolan M."/>
            <person name="Ohm R."/>
            <person name="Pangilinan J."/>
            <person name="Park H.-J."/>
            <person name="Ramirez L."/>
            <person name="Alfaro M."/>
            <person name="Sun H."/>
            <person name="Tritt A."/>
            <person name="Yoshinaga Y."/>
            <person name="Zwiers L.-H."/>
            <person name="Turgeon B."/>
            <person name="Goodwin S."/>
            <person name="Spatafora J."/>
            <person name="Crous P."/>
            <person name="Grigoriev I."/>
        </authorList>
    </citation>
    <scope>NUCLEOTIDE SEQUENCE</scope>
    <source>
        <strain evidence="20">CBS 122367</strain>
    </source>
</reference>
<evidence type="ECO:0000256" key="16">
    <source>
        <dbReference type="SAM" id="MobiDB-lite"/>
    </source>
</evidence>
<evidence type="ECO:0000256" key="14">
    <source>
        <dbReference type="ARBA" id="ARBA00023288"/>
    </source>
</evidence>
<proteinExistence type="inferred from homology"/>
<keyword evidence="14" id="KW-0449">Lipoprotein</keyword>
<dbReference type="AlphaFoldDB" id="A0A6G1IFD3"/>
<keyword evidence="9 18" id="KW-0732">Signal</keyword>
<keyword evidence="21" id="KW-1185">Reference proteome</keyword>
<evidence type="ECO:0000256" key="11">
    <source>
        <dbReference type="ARBA" id="ARBA00023136"/>
    </source>
</evidence>
<feature type="chain" id="PRO_5026015849" description="CFEM domain-containing protein" evidence="18">
    <location>
        <begin position="23"/>
        <end position="289"/>
    </location>
</feature>
<feature type="disulfide bond" evidence="15">
    <location>
        <begin position="32"/>
        <end position="63"/>
    </location>
</feature>
<dbReference type="InterPro" id="IPR008427">
    <property type="entry name" value="Extracellular_membr_CFEM_dom"/>
</dbReference>
<dbReference type="GO" id="GO:0098552">
    <property type="term" value="C:side of membrane"/>
    <property type="evidence" value="ECO:0007669"/>
    <property type="project" value="UniProtKB-KW"/>
</dbReference>
<feature type="signal peptide" evidence="18">
    <location>
        <begin position="1"/>
        <end position="22"/>
    </location>
</feature>
<protein>
    <recommendedName>
        <fullName evidence="19">CFEM domain-containing protein</fullName>
    </recommendedName>
</protein>
<evidence type="ECO:0000256" key="6">
    <source>
        <dbReference type="ARBA" id="ARBA00022617"/>
    </source>
</evidence>
<evidence type="ECO:0000256" key="12">
    <source>
        <dbReference type="ARBA" id="ARBA00023157"/>
    </source>
</evidence>
<dbReference type="PANTHER" id="PTHR37928:SF2">
    <property type="entry name" value="GPI ANCHORED CFEM DOMAIN PROTEIN (AFU_ORTHOLOGUE AFUA_6G10580)"/>
    <property type="match status" value="1"/>
</dbReference>
<gene>
    <name evidence="20" type="ORF">K458DRAFT_436973</name>
</gene>
<keyword evidence="8 15" id="KW-0479">Metal-binding</keyword>
<evidence type="ECO:0000313" key="21">
    <source>
        <dbReference type="Proteomes" id="UP000799291"/>
    </source>
</evidence>
<feature type="transmembrane region" description="Helical" evidence="17">
    <location>
        <begin position="193"/>
        <end position="216"/>
    </location>
</feature>
<dbReference type="GO" id="GO:0046872">
    <property type="term" value="F:metal ion binding"/>
    <property type="evidence" value="ECO:0007669"/>
    <property type="project" value="UniProtKB-UniRule"/>
</dbReference>
<accession>A0A6G1IFD3</accession>